<dbReference type="Gene3D" id="3.40.50.300">
    <property type="entry name" value="P-loop containing nucleotide triphosphate hydrolases"/>
    <property type="match status" value="1"/>
</dbReference>
<accession>A0ABT7Q723</accession>
<evidence type="ECO:0000313" key="3">
    <source>
        <dbReference type="Proteomes" id="UP001168109"/>
    </source>
</evidence>
<dbReference type="SUPFAM" id="SSF52540">
    <property type="entry name" value="P-loop containing nucleoside triphosphate hydrolases"/>
    <property type="match status" value="1"/>
</dbReference>
<dbReference type="InterPro" id="IPR027417">
    <property type="entry name" value="P-loop_NTPase"/>
</dbReference>
<evidence type="ECO:0000313" key="2">
    <source>
        <dbReference type="EMBL" id="MDM5129725.1"/>
    </source>
</evidence>
<evidence type="ECO:0000259" key="1">
    <source>
        <dbReference type="Pfam" id="PF00685"/>
    </source>
</evidence>
<name>A0ABT7Q723_9GAMM</name>
<dbReference type="RefSeq" id="WP_290040551.1">
    <property type="nucleotide sequence ID" value="NZ_JAOPLU010000001.1"/>
</dbReference>
<proteinExistence type="predicted"/>
<dbReference type="Proteomes" id="UP001168109">
    <property type="component" value="Unassembled WGS sequence"/>
</dbReference>
<sequence>MDAKKHVDKYDLFVMSLARCGTNFISRCLNGHPYINPLDYTRNEIVTRHHRVDIFNNHRLSYYHLHVVNHLSHWDLFSKILTKRHFLYTVRNPLDLAVSYYNFSLLQYYYGYRVQRPSLENILLSRDFLIRQNSIAIGLSLESEFHHSKCIGFSSLRLDKAQNTMNDISHWLGIESYNIDDLSKQVESSLSLVLSFIPMTLMVYSKPVQIFFCEHEGGPATSGFVKHIFRRYIKVVDVDFCEYNKLYGFVDSDFFASIAVHELDSVLYELGYKIQTEFKEWIEVPLSMLNSARSEYIERIPKSIENKILSYYKPYVSQLDKSHPNISDEW</sequence>
<organism evidence="2 3">
    <name type="scientific">Aeromonas piscicola</name>
    <dbReference type="NCBI Taxonomy" id="600645"/>
    <lineage>
        <taxon>Bacteria</taxon>
        <taxon>Pseudomonadati</taxon>
        <taxon>Pseudomonadota</taxon>
        <taxon>Gammaproteobacteria</taxon>
        <taxon>Aeromonadales</taxon>
        <taxon>Aeromonadaceae</taxon>
        <taxon>Aeromonas</taxon>
    </lineage>
</organism>
<dbReference type="InterPro" id="IPR000863">
    <property type="entry name" value="Sulfotransferase_dom"/>
</dbReference>
<comment type="caution">
    <text evidence="2">The sequence shown here is derived from an EMBL/GenBank/DDBJ whole genome shotgun (WGS) entry which is preliminary data.</text>
</comment>
<feature type="domain" description="Sulfotransferase" evidence="1">
    <location>
        <begin position="11"/>
        <end position="107"/>
    </location>
</feature>
<protein>
    <submittedName>
        <fullName evidence="2">Sulfotransferase domain-containing protein</fullName>
    </submittedName>
</protein>
<dbReference type="EMBL" id="JAOPLU010000001">
    <property type="protein sequence ID" value="MDM5129725.1"/>
    <property type="molecule type" value="Genomic_DNA"/>
</dbReference>
<dbReference type="Pfam" id="PF00685">
    <property type="entry name" value="Sulfotransfer_1"/>
    <property type="match status" value="1"/>
</dbReference>
<gene>
    <name evidence="2" type="ORF">OB962_01745</name>
</gene>
<reference evidence="2" key="1">
    <citation type="submission" date="2024-05" db="EMBL/GenBank/DDBJ databases">
        <title>WGS of Aeromonas isolates.</title>
        <authorList>
            <person name="Lee H."/>
        </authorList>
    </citation>
    <scope>NUCLEOTIDE SEQUENCE</scope>
    <source>
        <strain evidence="2">LP308</strain>
    </source>
</reference>
<keyword evidence="3" id="KW-1185">Reference proteome</keyword>